<accession>A0A2D2C1U6</accession>
<dbReference type="Proteomes" id="UP000229314">
    <property type="component" value="Chromosome"/>
</dbReference>
<feature type="region of interest" description="Disordered" evidence="1">
    <location>
        <begin position="1"/>
        <end position="24"/>
    </location>
</feature>
<reference evidence="2 3" key="1">
    <citation type="submission" date="2017-10" db="EMBL/GenBank/DDBJ databases">
        <title>Complete genome sequence of Paracoccus yeei TT13 isolated from human skin.</title>
        <authorList>
            <person name="Lee K."/>
            <person name="Lim J.Y."/>
            <person name="Hwang I."/>
        </authorList>
    </citation>
    <scope>NUCLEOTIDE SEQUENCE [LARGE SCALE GENOMIC DNA]</scope>
    <source>
        <strain evidence="2 3">TT13</strain>
    </source>
</reference>
<protein>
    <submittedName>
        <fullName evidence="2">Uncharacterized protein</fullName>
    </submittedName>
</protein>
<evidence type="ECO:0000256" key="1">
    <source>
        <dbReference type="SAM" id="MobiDB-lite"/>
    </source>
</evidence>
<dbReference type="AlphaFoldDB" id="A0A2D2C1U6"/>
<dbReference type="EMBL" id="CP024422">
    <property type="protein sequence ID" value="ATQ56483.1"/>
    <property type="molecule type" value="Genomic_DNA"/>
</dbReference>
<gene>
    <name evidence="2" type="ORF">PYTT13_12160</name>
</gene>
<proteinExistence type="predicted"/>
<evidence type="ECO:0000313" key="2">
    <source>
        <dbReference type="EMBL" id="ATQ56483.1"/>
    </source>
</evidence>
<name>A0A2D2C1U6_9RHOB</name>
<organism evidence="2 3">
    <name type="scientific">Paracoccus yeei</name>
    <dbReference type="NCBI Taxonomy" id="147645"/>
    <lineage>
        <taxon>Bacteria</taxon>
        <taxon>Pseudomonadati</taxon>
        <taxon>Pseudomonadota</taxon>
        <taxon>Alphaproteobacteria</taxon>
        <taxon>Rhodobacterales</taxon>
        <taxon>Paracoccaceae</taxon>
        <taxon>Paracoccus</taxon>
    </lineage>
</organism>
<sequence>MGAPEKSVKKGGKRSDGGAAGQLRAATSFYHHDARGQLAEKFQHLSPPQRLAQNGPSCAVGSMHLEHSLRQIEPDRDSLVMTAPLCGSLQTHPGTFDATGGRSHHQRRAIFSRKLRLPGGLCLDRSEVQEVVMIGDVAEALHR</sequence>
<evidence type="ECO:0000313" key="3">
    <source>
        <dbReference type="Proteomes" id="UP000229314"/>
    </source>
</evidence>